<dbReference type="NCBIfam" id="TIGR00044">
    <property type="entry name" value="YggS family pyridoxal phosphate-dependent enzyme"/>
    <property type="match status" value="1"/>
</dbReference>
<evidence type="ECO:0000256" key="3">
    <source>
        <dbReference type="PIRSR" id="PIRSR004848-1"/>
    </source>
</evidence>
<dbReference type="InterPro" id="IPR001608">
    <property type="entry name" value="Ala_racemase_N"/>
</dbReference>
<evidence type="ECO:0000259" key="6">
    <source>
        <dbReference type="Pfam" id="PF01168"/>
    </source>
</evidence>
<evidence type="ECO:0000313" key="8">
    <source>
        <dbReference type="Proteomes" id="UP000410984"/>
    </source>
</evidence>
<dbReference type="InterPro" id="IPR029066">
    <property type="entry name" value="PLP-binding_barrel"/>
</dbReference>
<dbReference type="FunFam" id="3.20.20.10:FF:000018">
    <property type="entry name" value="Pyridoxal phosphate homeostasis protein"/>
    <property type="match status" value="1"/>
</dbReference>
<proteinExistence type="inferred from homology"/>
<evidence type="ECO:0000256" key="5">
    <source>
        <dbReference type="SAM" id="MobiDB-lite"/>
    </source>
</evidence>
<dbReference type="EMBL" id="CABFPH010000020">
    <property type="protein sequence ID" value="VUD71307.1"/>
    <property type="molecule type" value="Genomic_DNA"/>
</dbReference>
<dbReference type="Gene3D" id="3.20.20.10">
    <property type="entry name" value="Alanine racemase"/>
    <property type="match status" value="1"/>
</dbReference>
<evidence type="ECO:0000313" key="7">
    <source>
        <dbReference type="EMBL" id="VUD71307.1"/>
    </source>
</evidence>
<comment type="cofactor">
    <cofactor evidence="3">
        <name>pyridoxal 5'-phosphate</name>
        <dbReference type="ChEBI" id="CHEBI:597326"/>
    </cofactor>
</comment>
<dbReference type="AlphaFoldDB" id="A0A509EAR2"/>
<dbReference type="SUPFAM" id="SSF51419">
    <property type="entry name" value="PLP-binding barrel"/>
    <property type="match status" value="1"/>
</dbReference>
<feature type="modified residue" description="N6-(pyridoxal phosphate)lysine" evidence="2 3">
    <location>
        <position position="73"/>
    </location>
</feature>
<dbReference type="HAMAP" id="MF_02087">
    <property type="entry name" value="PLP_homeostasis"/>
    <property type="match status" value="1"/>
</dbReference>
<comment type="function">
    <text evidence="2">Pyridoxal 5'-phosphate (PLP)-binding protein, which is involved in PLP homeostasis.</text>
</comment>
<reference evidence="7 8" key="1">
    <citation type="submission" date="2019-06" db="EMBL/GenBank/DDBJ databases">
        <authorList>
            <person name="Rodrigo-Torres L."/>
            <person name="Arahal R. D."/>
            <person name="Lucena T."/>
        </authorList>
    </citation>
    <scope>NUCLEOTIDE SEQUENCE [LARGE SCALE GENOMIC DNA]</scope>
    <source>
        <strain evidence="7 8">SB0023/3</strain>
    </source>
</reference>
<sequence length="261" mass="27412">MATPDTDTPETDRANSATREAGMRETAPSPAARPPVGEADVAAGLAEVRAGIGQAAEDCGRDPAGVHLVAVSKTVPAEAILPALEAGQRLFGENYVQESKAKWPALKARYPDVELHLVGPLQSNKAREAVDLFDVIHSLDRLSLAAALAKEIARTGRTPKLLIQVNTGDEPQKGGVAPDQVDALLAECRDTHGLAIQGLMCVPPVEDPPSAHFALLARIAERHNLPILSMGMSADYPAAIQLGATHVRVGTAIFGARARKA</sequence>
<keyword evidence="8" id="KW-1185">Reference proteome</keyword>
<feature type="region of interest" description="Disordered" evidence="5">
    <location>
        <begin position="1"/>
        <end position="38"/>
    </location>
</feature>
<dbReference type="Proteomes" id="UP000410984">
    <property type="component" value="Unassembled WGS sequence"/>
</dbReference>
<feature type="domain" description="Alanine racemase N-terminal" evidence="6">
    <location>
        <begin position="65"/>
        <end position="257"/>
    </location>
</feature>
<name>A0A509EAR2_9HYPH</name>
<organism evidence="7 8">
    <name type="scientific">Methylobacterium symbioticum</name>
    <dbReference type="NCBI Taxonomy" id="2584084"/>
    <lineage>
        <taxon>Bacteria</taxon>
        <taxon>Pseudomonadati</taxon>
        <taxon>Pseudomonadota</taxon>
        <taxon>Alphaproteobacteria</taxon>
        <taxon>Hyphomicrobiales</taxon>
        <taxon>Methylobacteriaceae</taxon>
        <taxon>Methylobacterium</taxon>
    </lineage>
</organism>
<gene>
    <name evidence="7" type="ORF">MET9862_01885</name>
</gene>
<keyword evidence="1 2" id="KW-0663">Pyridoxal phosphate</keyword>
<dbReference type="CDD" id="cd00635">
    <property type="entry name" value="PLPDE_III_YBL036c_like"/>
    <property type="match status" value="1"/>
</dbReference>
<dbReference type="InterPro" id="IPR011078">
    <property type="entry name" value="PyrdxlP_homeostasis"/>
</dbReference>
<evidence type="ECO:0000256" key="1">
    <source>
        <dbReference type="ARBA" id="ARBA00022898"/>
    </source>
</evidence>
<protein>
    <recommendedName>
        <fullName evidence="2">Pyridoxal phosphate homeostasis protein</fullName>
        <shortName evidence="2">PLP homeostasis protein</shortName>
    </recommendedName>
</protein>
<dbReference type="PIRSF" id="PIRSF004848">
    <property type="entry name" value="YBL036c_PLPDEIII"/>
    <property type="match status" value="1"/>
</dbReference>
<dbReference type="GO" id="GO:0030170">
    <property type="term" value="F:pyridoxal phosphate binding"/>
    <property type="evidence" value="ECO:0007669"/>
    <property type="project" value="UniProtKB-UniRule"/>
</dbReference>
<dbReference type="Pfam" id="PF01168">
    <property type="entry name" value="Ala_racemase_N"/>
    <property type="match status" value="1"/>
</dbReference>
<comment type="similarity">
    <text evidence="2 4">Belongs to the pyridoxal phosphate-binding protein YggS/PROSC family.</text>
</comment>
<evidence type="ECO:0000256" key="2">
    <source>
        <dbReference type="HAMAP-Rule" id="MF_02087"/>
    </source>
</evidence>
<evidence type="ECO:0000256" key="4">
    <source>
        <dbReference type="RuleBase" id="RU004514"/>
    </source>
</evidence>
<dbReference type="PANTHER" id="PTHR10146:SF14">
    <property type="entry name" value="PYRIDOXAL PHOSPHATE HOMEOSTASIS PROTEIN"/>
    <property type="match status" value="1"/>
</dbReference>
<dbReference type="PANTHER" id="PTHR10146">
    <property type="entry name" value="PROLINE SYNTHETASE CO-TRANSCRIBED BACTERIAL HOMOLOG PROTEIN"/>
    <property type="match status" value="1"/>
</dbReference>
<accession>A0A509EAR2</accession>